<dbReference type="KEGG" id="eac:EAL2_c10930"/>
<protein>
    <submittedName>
        <fullName evidence="1">Uncharacterized protein</fullName>
    </submittedName>
</protein>
<accession>W8U642</accession>
<reference evidence="1 2" key="1">
    <citation type="journal article" date="2014" name="Genome Announc.">
        <title>Complete Genome Sequence of Amino Acid-Utilizing Eubacterium acidaminophilum al-2 (DSM 3953).</title>
        <authorList>
            <person name="Poehlein A."/>
            <person name="Andreesen J.R."/>
            <person name="Daniel R."/>
        </authorList>
    </citation>
    <scope>NUCLEOTIDE SEQUENCE [LARGE SCALE GENOMIC DNA]</scope>
    <source>
        <strain evidence="1 2">DSM 3953</strain>
    </source>
</reference>
<name>W8U642_PEPAC</name>
<dbReference type="STRING" id="1286171.EAL2_c10930"/>
<dbReference type="RefSeq" id="WP_025435399.1">
    <property type="nucleotide sequence ID" value="NZ_CP007452.1"/>
</dbReference>
<sequence length="98" mass="11441">MSNLKEIKRAIQYHRQQLGFERGRDSIRLARYYELAIDALEKLIPKKPTVIISEKDTMVGRAKFCKGTKLYDCQCGSFIGYLDAYCRRCGQKIDWEAE</sequence>
<dbReference type="AlphaFoldDB" id="W8U642"/>
<gene>
    <name evidence="1" type="ORF">EAL2_c10930</name>
</gene>
<proteinExistence type="predicted"/>
<evidence type="ECO:0000313" key="1">
    <source>
        <dbReference type="EMBL" id="AHM56391.1"/>
    </source>
</evidence>
<keyword evidence="2" id="KW-1185">Reference proteome</keyword>
<dbReference type="Proteomes" id="UP000019591">
    <property type="component" value="Chromosome"/>
</dbReference>
<dbReference type="PATRIC" id="fig|1286171.3.peg.1044"/>
<dbReference type="OrthoDB" id="2068520at2"/>
<organism evidence="1 2">
    <name type="scientific">Peptoclostridium acidaminophilum DSM 3953</name>
    <dbReference type="NCBI Taxonomy" id="1286171"/>
    <lineage>
        <taxon>Bacteria</taxon>
        <taxon>Bacillati</taxon>
        <taxon>Bacillota</taxon>
        <taxon>Clostridia</taxon>
        <taxon>Peptostreptococcales</taxon>
        <taxon>Peptoclostridiaceae</taxon>
        <taxon>Peptoclostridium</taxon>
    </lineage>
</organism>
<evidence type="ECO:0000313" key="2">
    <source>
        <dbReference type="Proteomes" id="UP000019591"/>
    </source>
</evidence>
<dbReference type="HOGENOM" id="CLU_2329518_0_0_9"/>
<dbReference type="EMBL" id="CP007452">
    <property type="protein sequence ID" value="AHM56391.1"/>
    <property type="molecule type" value="Genomic_DNA"/>
</dbReference>